<evidence type="ECO:0000313" key="4">
    <source>
        <dbReference type="EMBL" id="CAE0120698.1"/>
    </source>
</evidence>
<dbReference type="SMART" id="SM00364">
    <property type="entry name" value="LRR_BAC"/>
    <property type="match status" value="6"/>
</dbReference>
<gene>
    <name evidence="4" type="ORF">HERI1096_LOCUS21399</name>
</gene>
<dbReference type="SMART" id="SM00369">
    <property type="entry name" value="LRR_TYP"/>
    <property type="match status" value="6"/>
</dbReference>
<feature type="compositionally biased region" description="Basic and acidic residues" evidence="3">
    <location>
        <begin position="286"/>
        <end position="309"/>
    </location>
</feature>
<accession>A0A7S3B1Q6</accession>
<feature type="region of interest" description="Disordered" evidence="3">
    <location>
        <begin position="282"/>
        <end position="367"/>
    </location>
</feature>
<dbReference type="PANTHER" id="PTHR48051">
    <property type="match status" value="1"/>
</dbReference>
<dbReference type="Pfam" id="PF13855">
    <property type="entry name" value="LRR_8"/>
    <property type="match status" value="2"/>
</dbReference>
<evidence type="ECO:0000256" key="1">
    <source>
        <dbReference type="ARBA" id="ARBA00022614"/>
    </source>
</evidence>
<keyword evidence="1" id="KW-0433">Leucine-rich repeat</keyword>
<dbReference type="GO" id="GO:0005737">
    <property type="term" value="C:cytoplasm"/>
    <property type="evidence" value="ECO:0007669"/>
    <property type="project" value="TreeGrafter"/>
</dbReference>
<dbReference type="AlphaFoldDB" id="A0A7S3B1Q6"/>
<feature type="compositionally biased region" description="Low complexity" evidence="3">
    <location>
        <begin position="350"/>
        <end position="367"/>
    </location>
</feature>
<feature type="compositionally biased region" description="Low complexity" evidence="3">
    <location>
        <begin position="331"/>
        <end position="342"/>
    </location>
</feature>
<dbReference type="InterPro" id="IPR032675">
    <property type="entry name" value="LRR_dom_sf"/>
</dbReference>
<dbReference type="Gene3D" id="3.80.10.10">
    <property type="entry name" value="Ribonuclease Inhibitor"/>
    <property type="match status" value="2"/>
</dbReference>
<dbReference type="InterPro" id="IPR001611">
    <property type="entry name" value="Leu-rich_rpt"/>
</dbReference>
<organism evidence="4">
    <name type="scientific">Haptolina ericina</name>
    <dbReference type="NCBI Taxonomy" id="156174"/>
    <lineage>
        <taxon>Eukaryota</taxon>
        <taxon>Haptista</taxon>
        <taxon>Haptophyta</taxon>
        <taxon>Prymnesiophyceae</taxon>
        <taxon>Prymnesiales</taxon>
        <taxon>Prymnesiaceae</taxon>
        <taxon>Haptolina</taxon>
    </lineage>
</organism>
<name>A0A7S3B1Q6_9EUKA</name>
<dbReference type="InterPro" id="IPR003591">
    <property type="entry name" value="Leu-rich_rpt_typical-subtyp"/>
</dbReference>
<evidence type="ECO:0000256" key="3">
    <source>
        <dbReference type="SAM" id="MobiDB-lite"/>
    </source>
</evidence>
<sequence>MAELAVEGIGLKELTAEQLNESLVKIDASDNTLTVLPAEIGACVNLEELLLFANQLKILPKELGALPNLKVLNLFNNKLMKLPVEIGNLANLEEVNLAANKLMMLPDAAMAGWAKVSILSLNDNNLVRLGSLEPLKALTELRIFSNNLEDMPTLCEECPIEVLEIHKNRISAIPEDYFGRTPALRRIILSNNMLSTLPASIGKCSQLLSLQVSDCKLEKLPSGIVWPLTLETVFLQGNEGLTELPAELAKLPAIKRCNLGSASTASVTAELMSLTLDKPDGIFWDPEGKMLKPEDKPKKEKPKEKEKTKGGGKPSVSGGRPASPKGGRPASSSGGKVSTGGSSARGGSPKRAGSPARKAGGAKPKPK</sequence>
<proteinExistence type="predicted"/>
<dbReference type="PANTHER" id="PTHR48051:SF54">
    <property type="entry name" value="LEUCINE-RICH REPEAT-CONTAINING PROTEIN"/>
    <property type="match status" value="1"/>
</dbReference>
<dbReference type="Pfam" id="PF00560">
    <property type="entry name" value="LRR_1"/>
    <property type="match status" value="1"/>
</dbReference>
<keyword evidence="2" id="KW-0677">Repeat</keyword>
<dbReference type="InterPro" id="IPR050216">
    <property type="entry name" value="LRR_domain-containing"/>
</dbReference>
<dbReference type="PROSITE" id="PS51450">
    <property type="entry name" value="LRR"/>
    <property type="match status" value="1"/>
</dbReference>
<evidence type="ECO:0000256" key="2">
    <source>
        <dbReference type="ARBA" id="ARBA00022737"/>
    </source>
</evidence>
<protein>
    <submittedName>
        <fullName evidence="4">Uncharacterized protein</fullName>
    </submittedName>
</protein>
<dbReference type="EMBL" id="HBHX01038490">
    <property type="protein sequence ID" value="CAE0120698.1"/>
    <property type="molecule type" value="Transcribed_RNA"/>
</dbReference>
<reference evidence="4" key="1">
    <citation type="submission" date="2021-01" db="EMBL/GenBank/DDBJ databases">
        <authorList>
            <person name="Corre E."/>
            <person name="Pelletier E."/>
            <person name="Niang G."/>
            <person name="Scheremetjew M."/>
            <person name="Finn R."/>
            <person name="Kale V."/>
            <person name="Holt S."/>
            <person name="Cochrane G."/>
            <person name="Meng A."/>
            <person name="Brown T."/>
            <person name="Cohen L."/>
        </authorList>
    </citation>
    <scope>NUCLEOTIDE SEQUENCE</scope>
    <source>
        <strain evidence="4">CCMP281</strain>
    </source>
</reference>
<dbReference type="SUPFAM" id="SSF52058">
    <property type="entry name" value="L domain-like"/>
    <property type="match status" value="1"/>
</dbReference>